<comment type="caution">
    <text evidence="1">The sequence shown here is derived from an EMBL/GenBank/DDBJ whole genome shotgun (WGS) entry which is preliminary data.</text>
</comment>
<evidence type="ECO:0000313" key="2">
    <source>
        <dbReference type="Proteomes" id="UP001056778"/>
    </source>
</evidence>
<keyword evidence="1" id="KW-0646">Protease inhibitor</keyword>
<name>A0ACB9TB66_HOLOL</name>
<organism evidence="1 2">
    <name type="scientific">Holotrichia oblita</name>
    <name type="common">Chafer beetle</name>
    <dbReference type="NCBI Taxonomy" id="644536"/>
    <lineage>
        <taxon>Eukaryota</taxon>
        <taxon>Metazoa</taxon>
        <taxon>Ecdysozoa</taxon>
        <taxon>Arthropoda</taxon>
        <taxon>Hexapoda</taxon>
        <taxon>Insecta</taxon>
        <taxon>Pterygota</taxon>
        <taxon>Neoptera</taxon>
        <taxon>Endopterygota</taxon>
        <taxon>Coleoptera</taxon>
        <taxon>Polyphaga</taxon>
        <taxon>Scarabaeiformia</taxon>
        <taxon>Scarabaeidae</taxon>
        <taxon>Melolonthinae</taxon>
        <taxon>Holotrichia</taxon>
    </lineage>
</organism>
<protein>
    <submittedName>
        <fullName evidence="1">Serine protease inhibitor serpin</fullName>
    </submittedName>
</protein>
<proteinExistence type="predicted"/>
<gene>
    <name evidence="1" type="ORF">MML48_4g00010508</name>
</gene>
<dbReference type="EMBL" id="CM043018">
    <property type="protein sequence ID" value="KAI4464004.1"/>
    <property type="molecule type" value="Genomic_DNA"/>
</dbReference>
<evidence type="ECO:0000313" key="1">
    <source>
        <dbReference type="EMBL" id="KAI4464004.1"/>
    </source>
</evidence>
<keyword evidence="1" id="KW-0722">Serine protease inhibitor</keyword>
<dbReference type="Proteomes" id="UP001056778">
    <property type="component" value="Chromosome 4"/>
</dbReference>
<sequence>MPFTHLEKCDMMECYIVCNKNSLQARERYGVLFPNTRNLPDRRYFLLLYRKFRSNENVFKKTRTKKQFIISEATEINVLAFFEANPNNAINDLKEESGLSLGTIHNILKKHKFVPFRYRPIQTLVPGDQERRTQFCQWYINQMKASIALTILTLCYHAKSQIVFPDSILLQRSMITGNDRIPQTRTPTQDAIVSSIHQIRDTAEYDKRVEDIVTNGISNLAVAINNFYLNRRSFDNVVLSPVSIAGALALILLGSNGKTFDEIAHVMGVAAGTDITSKSRIVHESLGKLFSKLHRNSDLVEQINVAAAIFVQDGYPIRDLYRDMSERIYKNEILSLDFKRDGIQAQRAINSWVSNRTNGKIKTIIGEPPNDDTKIVIASALYFNGAWEKQFWEGFTRRRPFYPNGRKTQTTMQVEMMSNGGLFPYHKDITLDCDIMGFPYKGNATTMYVIIPQDSNVNRLRSFEASLTSGDILRLVKSTVYTQSVVVFPKMKVEATSDLREALQSLGIKSLFNPYEANLALLSPGYTHEEQPNYRPANNPTPSSRESVGRDNDVLIFSRFGQPINCTQIFNPNSNISECEEIDSNTQKQVTYKKFGDKLGRRVTRDATDSLDNLRMVLNRDPHNKNVENPGIYADQVLHKVYIDITEQGTEAAASTSVCVAILCAFATVNAGFAGSYGGDDDDHGYHAPETVVVQRPVHVPVYKHVPIPVPTNIQIPIPKPVPIGVPSPYPINVQNPQPVAVPMIKIIEIPVEKPVPYPVEKPVHVPIDKYVPVIVEKHIRIPVPKPVPVPVPVHKTIYHSGKH</sequence>
<keyword evidence="2" id="KW-1185">Reference proteome</keyword>
<reference evidence="1" key="1">
    <citation type="submission" date="2022-04" db="EMBL/GenBank/DDBJ databases">
        <title>Chromosome-scale genome assembly of Holotrichia oblita Faldermann.</title>
        <authorList>
            <person name="Rongchong L."/>
        </authorList>
    </citation>
    <scope>NUCLEOTIDE SEQUENCE</scope>
    <source>
        <strain evidence="1">81SQS9</strain>
    </source>
</reference>
<accession>A0ACB9TB66</accession>